<dbReference type="Proteomes" id="UP000663400">
    <property type="component" value="Chromosome"/>
</dbReference>
<keyword evidence="13" id="KW-1185">Reference proteome</keyword>
<keyword evidence="7 9" id="KW-0368">Histidine biosynthesis</keyword>
<dbReference type="NCBIfam" id="TIGR00007">
    <property type="entry name" value="1-(5-phosphoribosyl)-5-[(5-phosphoribosylamino)methylideneamino]imidazole-4-carboxamide isomerase"/>
    <property type="match status" value="1"/>
</dbReference>
<protein>
    <recommendedName>
        <fullName evidence="9 11">1-(5-phosphoribosyl)-5-[(5-phosphoribosylamino)methylideneamino] imidazole-4-carboxamide isomerase</fullName>
        <ecNumber evidence="9 11">5.3.1.16</ecNumber>
    </recommendedName>
    <alternativeName>
        <fullName evidence="9">Phosphoribosylformimino-5-aminoimidazole carboxamide ribotide isomerase</fullName>
    </alternativeName>
</protein>
<dbReference type="InterPro" id="IPR006062">
    <property type="entry name" value="His_biosynth"/>
</dbReference>
<evidence type="ECO:0000256" key="7">
    <source>
        <dbReference type="ARBA" id="ARBA00023102"/>
    </source>
</evidence>
<dbReference type="RefSeq" id="WP_200606319.1">
    <property type="nucleotide sequence ID" value="NZ_CP071517.1"/>
</dbReference>
<dbReference type="InterPro" id="IPR006063">
    <property type="entry name" value="HisA_bact_arch"/>
</dbReference>
<dbReference type="InterPro" id="IPR011060">
    <property type="entry name" value="RibuloseP-bd_barrel"/>
</dbReference>
<dbReference type="GO" id="GO:0003949">
    <property type="term" value="F:1-(5-phosphoribosyl)-5-[(5-phosphoribosylamino)methylideneamino]imidazole-4-carboxamide isomerase activity"/>
    <property type="evidence" value="ECO:0007669"/>
    <property type="project" value="UniProtKB-EC"/>
</dbReference>
<dbReference type="InterPro" id="IPR023016">
    <property type="entry name" value="HisA/PriA"/>
</dbReference>
<evidence type="ECO:0000256" key="9">
    <source>
        <dbReference type="HAMAP-Rule" id="MF_01014"/>
    </source>
</evidence>
<comment type="similarity">
    <text evidence="4 9 10">Belongs to the HisA/HisF family.</text>
</comment>
<name>A0ABX7RER8_9GAMM</name>
<dbReference type="HAMAP" id="MF_01014">
    <property type="entry name" value="HisA"/>
    <property type="match status" value="1"/>
</dbReference>
<evidence type="ECO:0000256" key="10">
    <source>
        <dbReference type="RuleBase" id="RU003657"/>
    </source>
</evidence>
<evidence type="ECO:0000313" key="12">
    <source>
        <dbReference type="EMBL" id="QSX76668.1"/>
    </source>
</evidence>
<feature type="active site" description="Proton donor" evidence="9">
    <location>
        <position position="132"/>
    </location>
</feature>
<dbReference type="SUPFAM" id="SSF51366">
    <property type="entry name" value="Ribulose-phoshate binding barrel"/>
    <property type="match status" value="1"/>
</dbReference>
<sequence length="248" mass="27213">MEFDLYPAIDVREGHMVRLHQGDYDRETRYEERPLGMAMRHARQGARWLHLVDLDAARHGGYTLLPLLRVLARTTWLRVQTGGGVRGEDDVARILEAGADRVVIGSLAVREPERVLGWVARFGAERITVALDARQDGNGEWQLPVSGWTETSSASLPALVRRFADGGVRHLLCTDISRDGTLGGPNLDLYRLIARLAPGLYVQASGGIRDIADILAARAAGCSGAVLGKALIEGRFALDEALERVRRC</sequence>
<accession>A0ABX7RER8</accession>
<keyword evidence="8 9" id="KW-0413">Isomerase</keyword>
<evidence type="ECO:0000256" key="4">
    <source>
        <dbReference type="ARBA" id="ARBA00009667"/>
    </source>
</evidence>
<evidence type="ECO:0000256" key="5">
    <source>
        <dbReference type="ARBA" id="ARBA00022490"/>
    </source>
</evidence>
<organism evidence="12 13">
    <name type="scientific">Lysobacter arenosi</name>
    <dbReference type="NCBI Taxonomy" id="2795387"/>
    <lineage>
        <taxon>Bacteria</taxon>
        <taxon>Pseudomonadati</taxon>
        <taxon>Pseudomonadota</taxon>
        <taxon>Gammaproteobacteria</taxon>
        <taxon>Lysobacterales</taxon>
        <taxon>Lysobacteraceae</taxon>
        <taxon>Lysobacter</taxon>
    </lineage>
</organism>
<dbReference type="Gene3D" id="3.20.20.70">
    <property type="entry name" value="Aldolase class I"/>
    <property type="match status" value="1"/>
</dbReference>
<evidence type="ECO:0000256" key="2">
    <source>
        <dbReference type="ARBA" id="ARBA00004496"/>
    </source>
</evidence>
<dbReference type="EMBL" id="CP071517">
    <property type="protein sequence ID" value="QSX76668.1"/>
    <property type="molecule type" value="Genomic_DNA"/>
</dbReference>
<dbReference type="PANTHER" id="PTHR43090:SF2">
    <property type="entry name" value="1-(5-PHOSPHORIBOSYL)-5-[(5-PHOSPHORIBOSYLAMINO)METHYLIDENEAMINO] IMIDAZOLE-4-CARBOXAMIDE ISOMERASE"/>
    <property type="match status" value="1"/>
</dbReference>
<evidence type="ECO:0000256" key="6">
    <source>
        <dbReference type="ARBA" id="ARBA00022605"/>
    </source>
</evidence>
<dbReference type="CDD" id="cd04732">
    <property type="entry name" value="HisA"/>
    <property type="match status" value="1"/>
</dbReference>
<dbReference type="PANTHER" id="PTHR43090">
    <property type="entry name" value="1-(5-PHOSPHORIBOSYL)-5-[(5-PHOSPHORIBOSYLAMINO)METHYLIDENEAMINO] IMIDAZOLE-4-CARBOXAMIDE ISOMERASE"/>
    <property type="match status" value="1"/>
</dbReference>
<evidence type="ECO:0000256" key="3">
    <source>
        <dbReference type="ARBA" id="ARBA00005133"/>
    </source>
</evidence>
<dbReference type="Pfam" id="PF00977">
    <property type="entry name" value="His_biosynth"/>
    <property type="match status" value="1"/>
</dbReference>
<evidence type="ECO:0000256" key="8">
    <source>
        <dbReference type="ARBA" id="ARBA00023235"/>
    </source>
</evidence>
<dbReference type="EC" id="5.3.1.16" evidence="9 11"/>
<keyword evidence="6 9" id="KW-0028">Amino-acid biosynthesis</keyword>
<gene>
    <name evidence="9 12" type="primary">hisA</name>
    <name evidence="12" type="ORF">HIV01_002590</name>
</gene>
<keyword evidence="5 9" id="KW-0963">Cytoplasm</keyword>
<proteinExistence type="inferred from homology"/>
<evidence type="ECO:0000256" key="1">
    <source>
        <dbReference type="ARBA" id="ARBA00000901"/>
    </source>
</evidence>
<dbReference type="InterPro" id="IPR013785">
    <property type="entry name" value="Aldolase_TIM"/>
</dbReference>
<comment type="pathway">
    <text evidence="3 9 11">Amino-acid biosynthesis; L-histidine biosynthesis; L-histidine from 5-phospho-alpha-D-ribose 1-diphosphate: step 4/9.</text>
</comment>
<evidence type="ECO:0000313" key="13">
    <source>
        <dbReference type="Proteomes" id="UP000663400"/>
    </source>
</evidence>
<comment type="subcellular location">
    <subcellularLocation>
        <location evidence="2 9 11">Cytoplasm</location>
    </subcellularLocation>
</comment>
<comment type="catalytic activity">
    <reaction evidence="1 9 11">
        <text>1-(5-phospho-beta-D-ribosyl)-5-[(5-phospho-beta-D-ribosylamino)methylideneamino]imidazole-4-carboxamide = 5-[(5-phospho-1-deoxy-D-ribulos-1-ylimino)methylamino]-1-(5-phospho-beta-D-ribosyl)imidazole-4-carboxamide</text>
        <dbReference type="Rhea" id="RHEA:15469"/>
        <dbReference type="ChEBI" id="CHEBI:58435"/>
        <dbReference type="ChEBI" id="CHEBI:58525"/>
        <dbReference type="EC" id="5.3.1.16"/>
    </reaction>
</comment>
<feature type="active site" description="Proton acceptor" evidence="9">
    <location>
        <position position="10"/>
    </location>
</feature>
<evidence type="ECO:0000256" key="11">
    <source>
        <dbReference type="RuleBase" id="RU003658"/>
    </source>
</evidence>
<reference evidence="12 13" key="1">
    <citation type="submission" date="2021-02" db="EMBL/GenBank/DDBJ databases">
        <title>Lysobacter arenosi sp. nov., isolated from soil of gangwondo yeongwol, south Korea.</title>
        <authorList>
            <person name="Kim K.R."/>
            <person name="Kim K.H."/>
            <person name="Jeon C.O."/>
        </authorList>
    </citation>
    <scope>NUCLEOTIDE SEQUENCE [LARGE SCALE GENOMIC DNA]</scope>
    <source>
        <strain evidence="12 13">R7</strain>
    </source>
</reference>
<dbReference type="InterPro" id="IPR044524">
    <property type="entry name" value="Isoase_HisA-like"/>
</dbReference>